<protein>
    <submittedName>
        <fullName evidence="1">Uncharacterized protein</fullName>
    </submittedName>
</protein>
<reference evidence="1" key="1">
    <citation type="submission" date="2023-04" db="EMBL/GenBank/DDBJ databases">
        <title>A chromosome-level genome assembly of the parasitoid wasp Eretmocerus hayati.</title>
        <authorList>
            <person name="Zhong Y."/>
            <person name="Liu S."/>
            <person name="Liu Y."/>
        </authorList>
    </citation>
    <scope>NUCLEOTIDE SEQUENCE</scope>
    <source>
        <strain evidence="1">ZJU_SS_LIU_2023</strain>
    </source>
</reference>
<dbReference type="EMBL" id="CM056742">
    <property type="protein sequence ID" value="KAJ8676388.1"/>
    <property type="molecule type" value="Genomic_DNA"/>
</dbReference>
<proteinExistence type="predicted"/>
<organism evidence="1 2">
    <name type="scientific">Eretmocerus hayati</name>
    <dbReference type="NCBI Taxonomy" id="131215"/>
    <lineage>
        <taxon>Eukaryota</taxon>
        <taxon>Metazoa</taxon>
        <taxon>Ecdysozoa</taxon>
        <taxon>Arthropoda</taxon>
        <taxon>Hexapoda</taxon>
        <taxon>Insecta</taxon>
        <taxon>Pterygota</taxon>
        <taxon>Neoptera</taxon>
        <taxon>Endopterygota</taxon>
        <taxon>Hymenoptera</taxon>
        <taxon>Apocrita</taxon>
        <taxon>Proctotrupomorpha</taxon>
        <taxon>Chalcidoidea</taxon>
        <taxon>Aphelinidae</taxon>
        <taxon>Aphelininae</taxon>
        <taxon>Eretmocerus</taxon>
    </lineage>
</organism>
<dbReference type="Proteomes" id="UP001239111">
    <property type="component" value="Chromosome 2"/>
</dbReference>
<gene>
    <name evidence="1" type="ORF">QAD02_012175</name>
</gene>
<evidence type="ECO:0000313" key="1">
    <source>
        <dbReference type="EMBL" id="KAJ8676388.1"/>
    </source>
</evidence>
<name>A0ACC2NYV7_9HYME</name>
<accession>A0ACC2NYV7</accession>
<evidence type="ECO:0000313" key="2">
    <source>
        <dbReference type="Proteomes" id="UP001239111"/>
    </source>
</evidence>
<comment type="caution">
    <text evidence="1">The sequence shown here is derived from an EMBL/GenBank/DDBJ whole genome shotgun (WGS) entry which is preliminary data.</text>
</comment>
<keyword evidence="2" id="KW-1185">Reference proteome</keyword>
<sequence length="272" mass="30848">MRTLRETIIKSATKEQDMIMCGKKNYSRGSKRVGSKIVSIALLAVVLGICTPKSCLACPGGKSIIRSGVSCHDKQVIIEEHNRLRQLVALGQIRGQPSAKMMMEIVWDDELAAMAQNWANRCPEDHDHSRHVGRFSVGQNMARAWTTKIPTDPYESEPEWKRHIISWFNEYRYYRSGLFSTATAHYTQVIWGNTVFVGCGFSYYYDPVRGYTKNYVCNYGPSGNIIGYHPYPHGWPECSSYGETYSNKYSGLCARSYYYPLGLYCAYSPASS</sequence>